<evidence type="ECO:0000313" key="1">
    <source>
        <dbReference type="EMBL" id="KAF9520380.1"/>
    </source>
</evidence>
<organism evidence="1 2">
    <name type="scientific">Hydnum rufescens UP504</name>
    <dbReference type="NCBI Taxonomy" id="1448309"/>
    <lineage>
        <taxon>Eukaryota</taxon>
        <taxon>Fungi</taxon>
        <taxon>Dikarya</taxon>
        <taxon>Basidiomycota</taxon>
        <taxon>Agaricomycotina</taxon>
        <taxon>Agaricomycetes</taxon>
        <taxon>Cantharellales</taxon>
        <taxon>Hydnaceae</taxon>
        <taxon>Hydnum</taxon>
    </lineage>
</organism>
<reference evidence="1" key="1">
    <citation type="journal article" date="2020" name="Nat. Commun.">
        <title>Large-scale genome sequencing of mycorrhizal fungi provides insights into the early evolution of symbiotic traits.</title>
        <authorList>
            <person name="Miyauchi S."/>
            <person name="Kiss E."/>
            <person name="Kuo A."/>
            <person name="Drula E."/>
            <person name="Kohler A."/>
            <person name="Sanchez-Garcia M."/>
            <person name="Morin E."/>
            <person name="Andreopoulos B."/>
            <person name="Barry K.W."/>
            <person name="Bonito G."/>
            <person name="Buee M."/>
            <person name="Carver A."/>
            <person name="Chen C."/>
            <person name="Cichocki N."/>
            <person name="Clum A."/>
            <person name="Culley D."/>
            <person name="Crous P.W."/>
            <person name="Fauchery L."/>
            <person name="Girlanda M."/>
            <person name="Hayes R.D."/>
            <person name="Keri Z."/>
            <person name="LaButti K."/>
            <person name="Lipzen A."/>
            <person name="Lombard V."/>
            <person name="Magnuson J."/>
            <person name="Maillard F."/>
            <person name="Murat C."/>
            <person name="Nolan M."/>
            <person name="Ohm R.A."/>
            <person name="Pangilinan J."/>
            <person name="Pereira M.F."/>
            <person name="Perotto S."/>
            <person name="Peter M."/>
            <person name="Pfister S."/>
            <person name="Riley R."/>
            <person name="Sitrit Y."/>
            <person name="Stielow J.B."/>
            <person name="Szollosi G."/>
            <person name="Zifcakova L."/>
            <person name="Stursova M."/>
            <person name="Spatafora J.W."/>
            <person name="Tedersoo L."/>
            <person name="Vaario L.M."/>
            <person name="Yamada A."/>
            <person name="Yan M."/>
            <person name="Wang P."/>
            <person name="Xu J."/>
            <person name="Bruns T."/>
            <person name="Baldrian P."/>
            <person name="Vilgalys R."/>
            <person name="Dunand C."/>
            <person name="Henrissat B."/>
            <person name="Grigoriev I.V."/>
            <person name="Hibbett D."/>
            <person name="Nagy L.G."/>
            <person name="Martin F.M."/>
        </authorList>
    </citation>
    <scope>NUCLEOTIDE SEQUENCE</scope>
    <source>
        <strain evidence="1">UP504</strain>
    </source>
</reference>
<dbReference type="EMBL" id="MU128912">
    <property type="protein sequence ID" value="KAF9520380.1"/>
    <property type="molecule type" value="Genomic_DNA"/>
</dbReference>
<protein>
    <submittedName>
        <fullName evidence="1">Uncharacterized protein</fullName>
    </submittedName>
</protein>
<gene>
    <name evidence="1" type="ORF">BS47DRAFT_1357578</name>
</gene>
<comment type="caution">
    <text evidence="1">The sequence shown here is derived from an EMBL/GenBank/DDBJ whole genome shotgun (WGS) entry which is preliminary data.</text>
</comment>
<keyword evidence="2" id="KW-1185">Reference proteome</keyword>
<accession>A0A9P6BBE8</accession>
<sequence>MISIGEMTFGAGEYLRHIGGSRSNALEPQARDFPLGALISLGALPNIGPIFSTSDSSMAQEQCGFRRGIRGSLEELTVPNLDSCGLFAITAGATSTCDNMAFIFDQGALVTFKRAKSATLPHEFASHNLFTLQNSYGNIISAQARFRVDTSDAVPTA</sequence>
<name>A0A9P6BBE8_9AGAM</name>
<dbReference type="AlphaFoldDB" id="A0A9P6BBE8"/>
<dbReference type="Proteomes" id="UP000886523">
    <property type="component" value="Unassembled WGS sequence"/>
</dbReference>
<proteinExistence type="predicted"/>
<evidence type="ECO:0000313" key="2">
    <source>
        <dbReference type="Proteomes" id="UP000886523"/>
    </source>
</evidence>